<dbReference type="Gene3D" id="3.40.190.10">
    <property type="entry name" value="Periplasmic binding protein-like II"/>
    <property type="match status" value="2"/>
</dbReference>
<dbReference type="Proteomes" id="UP000256900">
    <property type="component" value="Unassembled WGS sequence"/>
</dbReference>
<proteinExistence type="predicted"/>
<keyword evidence="3" id="KW-1185">Reference proteome</keyword>
<dbReference type="Pfam" id="PF13531">
    <property type="entry name" value="SBP_bac_11"/>
    <property type="match status" value="1"/>
</dbReference>
<feature type="signal peptide" evidence="1">
    <location>
        <begin position="1"/>
        <end position="27"/>
    </location>
</feature>
<dbReference type="PANTHER" id="PTHR30632:SF0">
    <property type="entry name" value="SULFATE-BINDING PROTEIN"/>
    <property type="match status" value="1"/>
</dbReference>
<comment type="caution">
    <text evidence="2">The sequence shown here is derived from an EMBL/GenBank/DDBJ whole genome shotgun (WGS) entry which is preliminary data.</text>
</comment>
<dbReference type="AlphaFoldDB" id="A0A3D9YVJ0"/>
<keyword evidence="1" id="KW-0732">Signal</keyword>
<protein>
    <submittedName>
        <fullName evidence="2">ABC-type molybdate transport system substrate-binding protein</fullName>
    </submittedName>
</protein>
<evidence type="ECO:0000313" key="3">
    <source>
        <dbReference type="Proteomes" id="UP000256900"/>
    </source>
</evidence>
<name>A0A3D9YVJ0_9HYPH</name>
<dbReference type="GO" id="GO:0030973">
    <property type="term" value="F:molybdate ion binding"/>
    <property type="evidence" value="ECO:0007669"/>
    <property type="project" value="TreeGrafter"/>
</dbReference>
<accession>A0A3D9YVJ0</accession>
<organism evidence="2 3">
    <name type="scientific">Methylovirgula ligni</name>
    <dbReference type="NCBI Taxonomy" id="569860"/>
    <lineage>
        <taxon>Bacteria</taxon>
        <taxon>Pseudomonadati</taxon>
        <taxon>Pseudomonadota</taxon>
        <taxon>Alphaproteobacteria</taxon>
        <taxon>Hyphomicrobiales</taxon>
        <taxon>Beijerinckiaceae</taxon>
        <taxon>Methylovirgula</taxon>
    </lineage>
</organism>
<feature type="chain" id="PRO_5017690834" evidence="1">
    <location>
        <begin position="28"/>
        <end position="286"/>
    </location>
</feature>
<gene>
    <name evidence="2" type="ORF">DES32_2602</name>
</gene>
<evidence type="ECO:0000256" key="1">
    <source>
        <dbReference type="SAM" id="SignalP"/>
    </source>
</evidence>
<dbReference type="InterPro" id="IPR050682">
    <property type="entry name" value="ModA/WtpA"/>
</dbReference>
<dbReference type="PANTHER" id="PTHR30632">
    <property type="entry name" value="MOLYBDATE-BINDING PERIPLASMIC PROTEIN"/>
    <property type="match status" value="1"/>
</dbReference>
<evidence type="ECO:0000313" key="2">
    <source>
        <dbReference type="EMBL" id="REF86545.1"/>
    </source>
</evidence>
<sequence length="286" mass="29931">MNTIPRALRALLGAAALAALVATAAQAAQQATQSATEPVTIYAAGSLKAFVGLLAKEKGPLAGLDLKPTFSSAGLLRARIEAGEKPDLFLSADMASPRKLAADGRTVLPPTAFARNRMCLYAPRALGITANNLVPRLLAKEIRIRASAPVADPSGDYAIEIFDRIDKLHPGAGKILRDKAQALRDALKDEPQAAPADLFRTNKIDVMIAYCSASATLGRQVPGLAAIPLPPALDPAPVFGLAVLADRPAVLRFALFLLSERGQALLAAAGLIPLLDTTYDSLSSTR</sequence>
<reference evidence="2 3" key="1">
    <citation type="submission" date="2018-08" db="EMBL/GenBank/DDBJ databases">
        <title>Genomic Encyclopedia of Type Strains, Phase IV (KMG-IV): sequencing the most valuable type-strain genomes for metagenomic binning, comparative biology and taxonomic classification.</title>
        <authorList>
            <person name="Goeker M."/>
        </authorList>
    </citation>
    <scope>NUCLEOTIDE SEQUENCE [LARGE SCALE GENOMIC DNA]</scope>
    <source>
        <strain evidence="2 3">BW863</strain>
    </source>
</reference>
<dbReference type="GO" id="GO:0015689">
    <property type="term" value="P:molybdate ion transport"/>
    <property type="evidence" value="ECO:0007669"/>
    <property type="project" value="TreeGrafter"/>
</dbReference>
<dbReference type="SUPFAM" id="SSF53850">
    <property type="entry name" value="Periplasmic binding protein-like II"/>
    <property type="match status" value="1"/>
</dbReference>
<dbReference type="EMBL" id="QUMO01000003">
    <property type="protein sequence ID" value="REF86545.1"/>
    <property type="molecule type" value="Genomic_DNA"/>
</dbReference>